<reference evidence="1" key="1">
    <citation type="submission" date="2018-11" db="EMBL/GenBank/DDBJ databases">
        <authorList>
            <consortium name="Pathogen Informatics"/>
        </authorList>
    </citation>
    <scope>NUCLEOTIDE SEQUENCE</scope>
</reference>
<comment type="caution">
    <text evidence="1">The sequence shown here is derived from an EMBL/GenBank/DDBJ whole genome shotgun (WGS) entry which is preliminary data.</text>
</comment>
<dbReference type="EMBL" id="CAAALY010000778">
    <property type="protein sequence ID" value="VEL06992.1"/>
    <property type="molecule type" value="Genomic_DNA"/>
</dbReference>
<dbReference type="AlphaFoldDB" id="A0A3S5CB78"/>
<name>A0A3S5CB78_9PLAT</name>
<dbReference type="Proteomes" id="UP000784294">
    <property type="component" value="Unassembled WGS sequence"/>
</dbReference>
<sequence length="258" mass="28425">MPAKRLGTYHVPGTTLEMSMHTIDSGQDVFHQPCTLLTRLLSLLNSLFVLELYNSPSSTSLVPTVSCSPASVVILGSSQQASGGSYELHTTSSYVPTASMSCGWAVDSSMPQFVSQPTRDSKIAEESTSSDKWISVDPAVQSTGPLRMRHSGPCRHLIDPLGSIEDVEGDEMACRLAVSLRDRSRVRRLAHNSFMTISVAGTGYLTWNEFKGSYRAVFHEEPSLEEISKELSDMIEVKLQLEIYTKLFCRLNISTINK</sequence>
<keyword evidence="2" id="KW-1185">Reference proteome</keyword>
<gene>
    <name evidence="1" type="ORF">PXEA_LOCUS432</name>
</gene>
<evidence type="ECO:0000313" key="2">
    <source>
        <dbReference type="Proteomes" id="UP000784294"/>
    </source>
</evidence>
<proteinExistence type="predicted"/>
<organism evidence="1 2">
    <name type="scientific">Protopolystoma xenopodis</name>
    <dbReference type="NCBI Taxonomy" id="117903"/>
    <lineage>
        <taxon>Eukaryota</taxon>
        <taxon>Metazoa</taxon>
        <taxon>Spiralia</taxon>
        <taxon>Lophotrochozoa</taxon>
        <taxon>Platyhelminthes</taxon>
        <taxon>Monogenea</taxon>
        <taxon>Polyopisthocotylea</taxon>
        <taxon>Polystomatidea</taxon>
        <taxon>Polystomatidae</taxon>
        <taxon>Protopolystoma</taxon>
    </lineage>
</organism>
<accession>A0A3S5CB78</accession>
<protein>
    <recommendedName>
        <fullName evidence="3">EF-hand domain-containing protein</fullName>
    </recommendedName>
</protein>
<evidence type="ECO:0000313" key="1">
    <source>
        <dbReference type="EMBL" id="VEL06992.1"/>
    </source>
</evidence>
<evidence type="ECO:0008006" key="3">
    <source>
        <dbReference type="Google" id="ProtNLM"/>
    </source>
</evidence>